<gene>
    <name evidence="2" type="ORF">COO09_13035</name>
</gene>
<organism evidence="2 3">
    <name type="scientific">Rhizorhabdus dicambivorans</name>
    <dbReference type="NCBI Taxonomy" id="1850238"/>
    <lineage>
        <taxon>Bacteria</taxon>
        <taxon>Pseudomonadati</taxon>
        <taxon>Pseudomonadota</taxon>
        <taxon>Alphaproteobacteria</taxon>
        <taxon>Sphingomonadales</taxon>
        <taxon>Sphingomonadaceae</taxon>
        <taxon>Rhizorhabdus</taxon>
    </lineage>
</organism>
<protein>
    <submittedName>
        <fullName evidence="2">Uncharacterized protein</fullName>
    </submittedName>
</protein>
<dbReference type="Proteomes" id="UP000218934">
    <property type="component" value="Unassembled WGS sequence"/>
</dbReference>
<keyword evidence="1" id="KW-0472">Membrane</keyword>
<feature type="transmembrane region" description="Helical" evidence="1">
    <location>
        <begin position="34"/>
        <end position="59"/>
    </location>
</feature>
<keyword evidence="1" id="KW-1133">Transmembrane helix</keyword>
<comment type="caution">
    <text evidence="2">The sequence shown here is derived from an EMBL/GenBank/DDBJ whole genome shotgun (WGS) entry which is preliminary data.</text>
</comment>
<dbReference type="KEGG" id="rdi:CMV14_15280"/>
<evidence type="ECO:0000256" key="1">
    <source>
        <dbReference type="SAM" id="Phobius"/>
    </source>
</evidence>
<reference evidence="2 3" key="1">
    <citation type="submission" date="2017-09" db="EMBL/GenBank/DDBJ databases">
        <title>The Catabolism of 3,6-Dichlorosalicylic acid is Initiated by the Cytochrome P450 Monooxygenase DsmABC in Rhizorhabdus dicambivorans Ndbn-20.</title>
        <authorList>
            <person name="Na L."/>
        </authorList>
    </citation>
    <scope>NUCLEOTIDE SEQUENCE [LARGE SCALE GENOMIC DNA]</scope>
    <source>
        <strain evidence="2 3">Ndbn-20m</strain>
    </source>
</reference>
<sequence length="60" mass="6446">MRSAQQFEVRSRTDAQHRVVTVAMARPAEPKWPLGAQVAFITGSAAALWIAIGVAVSILL</sequence>
<name>A0A2A4FW36_9SPHN</name>
<evidence type="ECO:0000313" key="3">
    <source>
        <dbReference type="Proteomes" id="UP000218934"/>
    </source>
</evidence>
<dbReference type="RefSeq" id="WP_066963085.1">
    <property type="nucleotide sequence ID" value="NZ_CP023449.1"/>
</dbReference>
<evidence type="ECO:0000313" key="2">
    <source>
        <dbReference type="EMBL" id="PCE41940.1"/>
    </source>
</evidence>
<dbReference type="AlphaFoldDB" id="A0A2A4FW36"/>
<keyword evidence="1" id="KW-0812">Transmembrane</keyword>
<accession>A0A2A4FW36</accession>
<dbReference type="EMBL" id="NWUF01000011">
    <property type="protein sequence ID" value="PCE41940.1"/>
    <property type="molecule type" value="Genomic_DNA"/>
</dbReference>
<keyword evidence="3" id="KW-1185">Reference proteome</keyword>
<proteinExistence type="predicted"/>